<keyword evidence="1" id="KW-0732">Signal</keyword>
<organism evidence="2 3">
    <name type="scientific">Luteolibacter yonseiensis</name>
    <dbReference type="NCBI Taxonomy" id="1144680"/>
    <lineage>
        <taxon>Bacteria</taxon>
        <taxon>Pseudomonadati</taxon>
        <taxon>Verrucomicrobiota</taxon>
        <taxon>Verrucomicrobiia</taxon>
        <taxon>Verrucomicrobiales</taxon>
        <taxon>Verrucomicrobiaceae</taxon>
        <taxon>Luteolibacter</taxon>
    </lineage>
</organism>
<feature type="signal peptide" evidence="1">
    <location>
        <begin position="1"/>
        <end position="21"/>
    </location>
</feature>
<evidence type="ECO:0000313" key="2">
    <source>
        <dbReference type="EMBL" id="MBK1814944.1"/>
    </source>
</evidence>
<feature type="chain" id="PRO_5037849130" description="Serine protease" evidence="1">
    <location>
        <begin position="22"/>
        <end position="244"/>
    </location>
</feature>
<sequence length="244" mass="26459">MKSVPVLFLCVLLASCGPGLGPSVVTQGVPRPAFLPEKAEKGRLFRYYQDKGPSKWMNNWAANLDLTGVSWNEATACTLISPGHVVMAAHFMRQSTTPVIFHDRNGNFHERYLVAVKKLAFTDIAVGKLNLPLPPEVKYYRFADAGDAPVGRPAIVSDQTKTLSVHRIRAVSGGAIQFDYLDGLSPTYQRKLIPGDSGHPSFIWKNNELRLLETHTGGGAGIGPFYGDPAVQAAVRAAMAELGD</sequence>
<proteinExistence type="predicted"/>
<dbReference type="PROSITE" id="PS51257">
    <property type="entry name" value="PROKAR_LIPOPROTEIN"/>
    <property type="match status" value="1"/>
</dbReference>
<dbReference type="AlphaFoldDB" id="A0A934VB18"/>
<evidence type="ECO:0008006" key="4">
    <source>
        <dbReference type="Google" id="ProtNLM"/>
    </source>
</evidence>
<comment type="caution">
    <text evidence="2">The sequence shown here is derived from an EMBL/GenBank/DDBJ whole genome shotgun (WGS) entry which is preliminary data.</text>
</comment>
<dbReference type="RefSeq" id="WP_200349892.1">
    <property type="nucleotide sequence ID" value="NZ_BAABHZ010000010.1"/>
</dbReference>
<dbReference type="Proteomes" id="UP000600139">
    <property type="component" value="Unassembled WGS sequence"/>
</dbReference>
<keyword evidence="3" id="KW-1185">Reference proteome</keyword>
<gene>
    <name evidence="2" type="ORF">JIN84_04915</name>
</gene>
<protein>
    <recommendedName>
        <fullName evidence="4">Serine protease</fullName>
    </recommendedName>
</protein>
<evidence type="ECO:0000313" key="3">
    <source>
        <dbReference type="Proteomes" id="UP000600139"/>
    </source>
</evidence>
<reference evidence="2" key="1">
    <citation type="submission" date="2021-01" db="EMBL/GenBank/DDBJ databases">
        <title>Modified the classification status of verrucomicrobia.</title>
        <authorList>
            <person name="Feng X."/>
        </authorList>
    </citation>
    <scope>NUCLEOTIDE SEQUENCE</scope>
    <source>
        <strain evidence="2">JCM 18052</strain>
    </source>
</reference>
<name>A0A934VB18_9BACT</name>
<dbReference type="EMBL" id="JAENIK010000004">
    <property type="protein sequence ID" value="MBK1814944.1"/>
    <property type="molecule type" value="Genomic_DNA"/>
</dbReference>
<dbReference type="SUPFAM" id="SSF50494">
    <property type="entry name" value="Trypsin-like serine proteases"/>
    <property type="match status" value="1"/>
</dbReference>
<evidence type="ECO:0000256" key="1">
    <source>
        <dbReference type="SAM" id="SignalP"/>
    </source>
</evidence>
<dbReference type="InterPro" id="IPR009003">
    <property type="entry name" value="Peptidase_S1_PA"/>
</dbReference>
<accession>A0A934VB18</accession>